<keyword evidence="4" id="KW-0812">Transmembrane</keyword>
<evidence type="ECO:0000256" key="2">
    <source>
        <dbReference type="ARBA" id="ARBA00022676"/>
    </source>
</evidence>
<comment type="caution">
    <text evidence="6">The sequence shown here is derived from an EMBL/GenBank/DDBJ whole genome shotgun (WGS) entry which is preliminary data.</text>
</comment>
<protein>
    <recommendedName>
        <fullName evidence="8">UDP-glucuronosyltransferase</fullName>
    </recommendedName>
</protein>
<evidence type="ECO:0008006" key="8">
    <source>
        <dbReference type="Google" id="ProtNLM"/>
    </source>
</evidence>
<evidence type="ECO:0000256" key="1">
    <source>
        <dbReference type="ARBA" id="ARBA00009995"/>
    </source>
</evidence>
<keyword evidence="4" id="KW-1133">Transmembrane helix</keyword>
<dbReference type="InterPro" id="IPR002213">
    <property type="entry name" value="UDP_glucos_trans"/>
</dbReference>
<name>A0ABN8P3P1_9CNID</name>
<dbReference type="InterPro" id="IPR050271">
    <property type="entry name" value="UDP-glycosyltransferase"/>
</dbReference>
<evidence type="ECO:0000256" key="4">
    <source>
        <dbReference type="SAM" id="Phobius"/>
    </source>
</evidence>
<evidence type="ECO:0000256" key="3">
    <source>
        <dbReference type="ARBA" id="ARBA00022679"/>
    </source>
</evidence>
<keyword evidence="2" id="KW-0328">Glycosyltransferase</keyword>
<keyword evidence="7" id="KW-1185">Reference proteome</keyword>
<keyword evidence="3" id="KW-0808">Transferase</keyword>
<organism evidence="6 7">
    <name type="scientific">Porites lobata</name>
    <dbReference type="NCBI Taxonomy" id="104759"/>
    <lineage>
        <taxon>Eukaryota</taxon>
        <taxon>Metazoa</taxon>
        <taxon>Cnidaria</taxon>
        <taxon>Anthozoa</taxon>
        <taxon>Hexacorallia</taxon>
        <taxon>Scleractinia</taxon>
        <taxon>Fungiina</taxon>
        <taxon>Poritidae</taxon>
        <taxon>Porites</taxon>
    </lineage>
</organism>
<keyword evidence="4" id="KW-0472">Membrane</keyword>
<proteinExistence type="inferred from homology"/>
<sequence>MALLVLILLSLTVSSVSSAQIAGFISLGGSQYMTLRRILEELASRGHQVSLIVPSAQKIKPSEKVPHKIYQVPLKPDYLDDAIRLDINGPWLQAQKRMRDVLSILCEGALNSSQVLKEVKDFDLLLYASPMGMCSPLVGELLGIPRVEILLFAPNTPFSFNHMIPMPVSYVPLNMLGFNDKMTFMERVINLAVYFGSKLLWDLVVASMMNDLKVKYNIKPERSYQEAAGGAELVLIAADFALEYPQPLLPGNRLVGPLNVRDTIKPLPPDLDEFVSNSRGHGFIIVSFGSNVASILPRDLVDMLATAFGKLKQLVVWRLKGYIPAFLAKNIKVMDWLPQNDLLAHKDIKAFISHVGHNSLYESAYHGVPLVCFPLYAEQHANAKKVEHFGLGLAVYHDRTNAQELYKTIELVISEPRPFKQSAMLISSQLKDRRSPPLQEACDWIEYVLRHGGAKHLRPQVFNIPWYQYYLLDVIAFLVAVVTVIVVMMWLTCKCLCRLHYRSDDGKKKKE</sequence>
<keyword evidence="5" id="KW-0732">Signal</keyword>
<dbReference type="PANTHER" id="PTHR48043:SF145">
    <property type="entry name" value="FI06409P-RELATED"/>
    <property type="match status" value="1"/>
</dbReference>
<gene>
    <name evidence="6" type="ORF">PLOB_00036416</name>
</gene>
<feature type="transmembrane region" description="Helical" evidence="4">
    <location>
        <begin position="469"/>
        <end position="493"/>
    </location>
</feature>
<dbReference type="EMBL" id="CALNXK010000050">
    <property type="protein sequence ID" value="CAH3132094.1"/>
    <property type="molecule type" value="Genomic_DNA"/>
</dbReference>
<evidence type="ECO:0000256" key="5">
    <source>
        <dbReference type="SAM" id="SignalP"/>
    </source>
</evidence>
<dbReference type="CDD" id="cd03784">
    <property type="entry name" value="GT1_Gtf-like"/>
    <property type="match status" value="1"/>
</dbReference>
<feature type="chain" id="PRO_5046100826" description="UDP-glucuronosyltransferase" evidence="5">
    <location>
        <begin position="19"/>
        <end position="511"/>
    </location>
</feature>
<dbReference type="SUPFAM" id="SSF53756">
    <property type="entry name" value="UDP-Glycosyltransferase/glycogen phosphorylase"/>
    <property type="match status" value="1"/>
</dbReference>
<comment type="similarity">
    <text evidence="1">Belongs to the UDP-glycosyltransferase family.</text>
</comment>
<dbReference type="Pfam" id="PF00201">
    <property type="entry name" value="UDPGT"/>
    <property type="match status" value="1"/>
</dbReference>
<reference evidence="6 7" key="1">
    <citation type="submission" date="2022-05" db="EMBL/GenBank/DDBJ databases">
        <authorList>
            <consortium name="Genoscope - CEA"/>
            <person name="William W."/>
        </authorList>
    </citation>
    <scope>NUCLEOTIDE SEQUENCE [LARGE SCALE GENOMIC DNA]</scope>
</reference>
<evidence type="ECO:0000313" key="6">
    <source>
        <dbReference type="EMBL" id="CAH3132094.1"/>
    </source>
</evidence>
<feature type="signal peptide" evidence="5">
    <location>
        <begin position="1"/>
        <end position="18"/>
    </location>
</feature>
<evidence type="ECO:0000313" key="7">
    <source>
        <dbReference type="Proteomes" id="UP001159405"/>
    </source>
</evidence>
<accession>A0ABN8P3P1</accession>
<dbReference type="Gene3D" id="3.40.50.2000">
    <property type="entry name" value="Glycogen Phosphorylase B"/>
    <property type="match status" value="2"/>
</dbReference>
<dbReference type="PANTHER" id="PTHR48043">
    <property type="entry name" value="EG:EG0003.4 PROTEIN-RELATED"/>
    <property type="match status" value="1"/>
</dbReference>
<dbReference type="Proteomes" id="UP001159405">
    <property type="component" value="Unassembled WGS sequence"/>
</dbReference>